<accession>A0ABR8SEL5</accession>
<dbReference type="NCBIfam" id="TIGR03661">
    <property type="entry name" value="T1SS_VCA0849"/>
    <property type="match status" value="1"/>
</dbReference>
<protein>
    <submittedName>
        <fullName evidence="2">Type I secretion C-terminal target domain-containing protein</fullName>
    </submittedName>
</protein>
<dbReference type="Pfam" id="PF17963">
    <property type="entry name" value="Big_9"/>
    <property type="match status" value="2"/>
</dbReference>
<proteinExistence type="predicted"/>
<dbReference type="InterPro" id="IPR002035">
    <property type="entry name" value="VWF_A"/>
</dbReference>
<dbReference type="CDD" id="cd00198">
    <property type="entry name" value="vWFA"/>
    <property type="match status" value="1"/>
</dbReference>
<sequence length="924" mass="94188">VVATDTDGDTAQGTVNVTVSDDIPVALSDVGSVAEGATLTVGAAGGVLFNDKPGADGWDTAGGVVGVNNVTSGSVTTANGSGAYVIQGQYGQLTLGKDGSYTYQATAAVTSDKQDVFTYTVKDGDGDTTTAQLSITVNNVDQKPVVNDIDHSALESSRTETKSNVVLTIDLSGSMNFDSGVAGKTRLDLVKEAVAELLNSGSVNAVFITTFSSSGYATDNSALNGGQWYTAAQLQQAILAVNALNAVGGTNYDGALTSVMNYVNAAGTFPGGAGKNVSVFMSDGEPTNGAVGTAKESQWITWLGSKNFSDAYAIGFGGLTSTNANNLEPIAWKAGEVQGTHTTAAQDDHVILSDVTALKDALLQTVVSPGAVVTGDLKTEGGNTSGDGWGSAVVSVVTFGAQTHTFTSASDTFTFDLGAVGKVVVKGDGTYTFTANNTTDVNAALSAALTYTLKDVDGSVSNPANLVFTLTDRSEVSSVDDGASVSTTSTMVPVTVPNTSQANFNTNDNGDWSFSSATQASFTSLATAAGGADAWLRSANTTVSSSNGADGRLTVTDNNGSSTGAGEVFTPIYTASSAGGEKLSFQVEARGNWSTGNDTAQWALYQKVGATWVALTGAGTSGSITSNSQYIETKMLDAAGQYRIYLNVTDASGNANSNKASVSVDDFQVIHPVTYEPQWSTSSVSGNVLNNDSQGSEGASLYVGSTKVGVAGVDVVGTYGTLHLNADGSYTYTTASGAPYHATQQDVFEYHLTQADGDTATANLTITVNASGPGVLAGVVTETPVVPTPLPGHEILASTGLDTLVGTGSDDLFTWKSGTQSAPVDVVKGFGTAGSDKLVLGDLLQGEEHTSDLSKFLHLETQAGTGGTVNTVIKVSTSGGLAADGSGYNQQIVVEGVDLTGSSHDQNTMIKNLIDQGKLKLDHS</sequence>
<dbReference type="InterPro" id="IPR019960">
    <property type="entry name" value="T1SS_VCA0849"/>
</dbReference>
<evidence type="ECO:0000259" key="1">
    <source>
        <dbReference type="PROSITE" id="PS50234"/>
    </source>
</evidence>
<evidence type="ECO:0000313" key="3">
    <source>
        <dbReference type="Proteomes" id="UP000634919"/>
    </source>
</evidence>
<keyword evidence="3" id="KW-1185">Reference proteome</keyword>
<reference evidence="2 3" key="1">
    <citation type="submission" date="2020-08" db="EMBL/GenBank/DDBJ databases">
        <title>A Genomic Blueprint of the Chicken Gut Microbiome.</title>
        <authorList>
            <person name="Gilroy R."/>
            <person name="Ravi A."/>
            <person name="Getino M."/>
            <person name="Pursley I."/>
            <person name="Horton D.L."/>
            <person name="Alikhan N.-F."/>
            <person name="Baker D."/>
            <person name="Gharbi K."/>
            <person name="Hall N."/>
            <person name="Watson M."/>
            <person name="Adriaenssens E.M."/>
            <person name="Foster-Nyarko E."/>
            <person name="Jarju S."/>
            <person name="Secka A."/>
            <person name="Antonio M."/>
            <person name="Oren A."/>
            <person name="Chaudhuri R."/>
            <person name="La Ragione R.M."/>
            <person name="Hildebrand F."/>
            <person name="Pallen M.J."/>
        </authorList>
    </citation>
    <scope>NUCLEOTIDE SEQUENCE [LARGE SCALE GENOMIC DNA]</scope>
    <source>
        <strain evidence="2 3">Sa2CVA6</strain>
    </source>
</reference>
<dbReference type="Pfam" id="PF13519">
    <property type="entry name" value="VWA_2"/>
    <property type="match status" value="1"/>
</dbReference>
<name>A0ABR8SEL5_9BURK</name>
<dbReference type="InterPro" id="IPR010221">
    <property type="entry name" value="VCBS_dom"/>
</dbReference>
<dbReference type="NCBIfam" id="TIGR01965">
    <property type="entry name" value="VCBS_repeat"/>
    <property type="match status" value="2"/>
</dbReference>
<dbReference type="RefSeq" id="WP_191724199.1">
    <property type="nucleotide sequence ID" value="NZ_JACSQK010000007.1"/>
</dbReference>
<dbReference type="Gene3D" id="3.40.50.410">
    <property type="entry name" value="von Willebrand factor, type A domain"/>
    <property type="match status" value="1"/>
</dbReference>
<dbReference type="PROSITE" id="PS50234">
    <property type="entry name" value="VWFA"/>
    <property type="match status" value="1"/>
</dbReference>
<feature type="non-terminal residue" evidence="2">
    <location>
        <position position="1"/>
    </location>
</feature>
<organism evidence="2 3">
    <name type="scientific">Comamonas avium</name>
    <dbReference type="NCBI Taxonomy" id="2762231"/>
    <lineage>
        <taxon>Bacteria</taxon>
        <taxon>Pseudomonadati</taxon>
        <taxon>Pseudomonadota</taxon>
        <taxon>Betaproteobacteria</taxon>
        <taxon>Burkholderiales</taxon>
        <taxon>Comamonadaceae</taxon>
        <taxon>Comamonas</taxon>
    </lineage>
</organism>
<gene>
    <name evidence="2" type="ORF">H9646_15055</name>
</gene>
<dbReference type="EMBL" id="JACSQK010000007">
    <property type="protein sequence ID" value="MBD7961789.1"/>
    <property type="molecule type" value="Genomic_DNA"/>
</dbReference>
<dbReference type="SUPFAM" id="SSF53300">
    <property type="entry name" value="vWA-like"/>
    <property type="match status" value="1"/>
</dbReference>
<evidence type="ECO:0000313" key="2">
    <source>
        <dbReference type="EMBL" id="MBD7961789.1"/>
    </source>
</evidence>
<dbReference type="SMART" id="SM00327">
    <property type="entry name" value="VWA"/>
    <property type="match status" value="1"/>
</dbReference>
<feature type="domain" description="VWFA" evidence="1">
    <location>
        <begin position="164"/>
        <end position="366"/>
    </location>
</feature>
<comment type="caution">
    <text evidence="2">The sequence shown here is derived from an EMBL/GenBank/DDBJ whole genome shotgun (WGS) entry which is preliminary data.</text>
</comment>
<dbReference type="Proteomes" id="UP000634919">
    <property type="component" value="Unassembled WGS sequence"/>
</dbReference>
<dbReference type="InterPro" id="IPR036465">
    <property type="entry name" value="vWFA_dom_sf"/>
</dbReference>